<evidence type="ECO:0000313" key="2">
    <source>
        <dbReference type="EMBL" id="SFK03725.1"/>
    </source>
</evidence>
<keyword evidence="1" id="KW-0472">Membrane</keyword>
<organism evidence="2 3">
    <name type="scientific">Paraburkholderia megapolitana</name>
    <dbReference type="NCBI Taxonomy" id="420953"/>
    <lineage>
        <taxon>Bacteria</taxon>
        <taxon>Pseudomonadati</taxon>
        <taxon>Pseudomonadota</taxon>
        <taxon>Betaproteobacteria</taxon>
        <taxon>Burkholderiales</taxon>
        <taxon>Burkholderiaceae</taxon>
        <taxon>Paraburkholderia</taxon>
    </lineage>
</organism>
<evidence type="ECO:0000313" key="3">
    <source>
        <dbReference type="Proteomes" id="UP000199548"/>
    </source>
</evidence>
<accession>A0A1I3W8B2</accession>
<name>A0A1I3W8B2_9BURK</name>
<protein>
    <recommendedName>
        <fullName evidence="4">Lipoprotein</fullName>
    </recommendedName>
</protein>
<feature type="transmembrane region" description="Helical" evidence="1">
    <location>
        <begin position="44"/>
        <end position="64"/>
    </location>
</feature>
<reference evidence="2 3" key="1">
    <citation type="submission" date="2016-10" db="EMBL/GenBank/DDBJ databases">
        <authorList>
            <person name="de Groot N.N."/>
        </authorList>
    </citation>
    <scope>NUCLEOTIDE SEQUENCE [LARGE SCALE GENOMIC DNA]</scope>
    <source>
        <strain evidence="2 3">LMG 23650</strain>
    </source>
</reference>
<feature type="transmembrane region" description="Helical" evidence="1">
    <location>
        <begin position="16"/>
        <end position="38"/>
    </location>
</feature>
<dbReference type="PROSITE" id="PS51257">
    <property type="entry name" value="PROKAR_LIPOPROTEIN"/>
    <property type="match status" value="1"/>
</dbReference>
<dbReference type="AlphaFoldDB" id="A0A1I3W8B2"/>
<dbReference type="Proteomes" id="UP000199548">
    <property type="component" value="Unassembled WGS sequence"/>
</dbReference>
<sequence>MKNYQPSQRRYRAATIYLGATLVSCFAAASIVACALSLLPDAIAGGAVVLAILAVSACLIVYGASTSRAGEVELSPPLTIAHEGRAICESLSAQLVKAQLVNPEFGSQPAKLDGCRSERIRVLQSWPVDGDDIAKVRRRYRVAANIDTSLPGRGHAPGGTCSLPPGLSAGGVSSGALISHTGVDRVRQL</sequence>
<evidence type="ECO:0008006" key="4">
    <source>
        <dbReference type="Google" id="ProtNLM"/>
    </source>
</evidence>
<evidence type="ECO:0000256" key="1">
    <source>
        <dbReference type="SAM" id="Phobius"/>
    </source>
</evidence>
<keyword evidence="1" id="KW-0812">Transmembrane</keyword>
<gene>
    <name evidence="2" type="ORF">SAMN05192543_1179</name>
</gene>
<dbReference type="EMBL" id="FOQU01000017">
    <property type="protein sequence ID" value="SFK03725.1"/>
    <property type="molecule type" value="Genomic_DNA"/>
</dbReference>
<proteinExistence type="predicted"/>
<dbReference type="RefSeq" id="WP_091020523.1">
    <property type="nucleotide sequence ID" value="NZ_CP041744.1"/>
</dbReference>
<keyword evidence="3" id="KW-1185">Reference proteome</keyword>
<keyword evidence="1" id="KW-1133">Transmembrane helix</keyword>